<evidence type="ECO:0000313" key="8">
    <source>
        <dbReference type="EMBL" id="ANH82880.1"/>
    </source>
</evidence>
<name>A0A1A9I855_9BACT</name>
<accession>A0A1A9I855</accession>
<reference evidence="8 9" key="1">
    <citation type="submission" date="2016-05" db="EMBL/GenBank/DDBJ databases">
        <title>Niabella ginsenosidivorans BS26 whole genome sequencing.</title>
        <authorList>
            <person name="Im W.T."/>
            <person name="Siddiqi M.Z."/>
        </authorList>
    </citation>
    <scope>NUCLEOTIDE SEQUENCE [LARGE SCALE GENOMIC DNA]</scope>
    <source>
        <strain evidence="8 9">BS26</strain>
    </source>
</reference>
<keyword evidence="4" id="KW-0472">Membrane</keyword>
<feature type="domain" description="RagB/SusD" evidence="6">
    <location>
        <begin position="348"/>
        <end position="529"/>
    </location>
</feature>
<dbReference type="AlphaFoldDB" id="A0A1A9I855"/>
<dbReference type="Proteomes" id="UP000077667">
    <property type="component" value="Chromosome"/>
</dbReference>
<dbReference type="OrthoDB" id="993981at2"/>
<dbReference type="KEGG" id="nia:A8C56_19495"/>
<evidence type="ECO:0000256" key="5">
    <source>
        <dbReference type="ARBA" id="ARBA00023237"/>
    </source>
</evidence>
<dbReference type="Pfam" id="PF07980">
    <property type="entry name" value="SusD_RagB"/>
    <property type="match status" value="1"/>
</dbReference>
<evidence type="ECO:0000256" key="1">
    <source>
        <dbReference type="ARBA" id="ARBA00004442"/>
    </source>
</evidence>
<evidence type="ECO:0000259" key="6">
    <source>
        <dbReference type="Pfam" id="PF07980"/>
    </source>
</evidence>
<proteinExistence type="inferred from homology"/>
<comment type="subcellular location">
    <subcellularLocation>
        <location evidence="1">Cell outer membrane</location>
    </subcellularLocation>
</comment>
<dbReference type="GO" id="GO:0009279">
    <property type="term" value="C:cell outer membrane"/>
    <property type="evidence" value="ECO:0007669"/>
    <property type="project" value="UniProtKB-SubCell"/>
</dbReference>
<dbReference type="InterPro" id="IPR033985">
    <property type="entry name" value="SusD-like_N"/>
</dbReference>
<dbReference type="EMBL" id="CP015772">
    <property type="protein sequence ID" value="ANH82880.1"/>
    <property type="molecule type" value="Genomic_DNA"/>
</dbReference>
<dbReference type="Pfam" id="PF14322">
    <property type="entry name" value="SusD-like_3"/>
    <property type="match status" value="1"/>
</dbReference>
<dbReference type="STRING" id="1176587.A8C56_19495"/>
<gene>
    <name evidence="8" type="ORF">A8C56_19495</name>
</gene>
<feature type="domain" description="SusD-like N-terminal" evidence="7">
    <location>
        <begin position="55"/>
        <end position="240"/>
    </location>
</feature>
<keyword evidence="5" id="KW-0998">Cell outer membrane</keyword>
<dbReference type="InterPro" id="IPR012944">
    <property type="entry name" value="SusD_RagB_dom"/>
</dbReference>
<dbReference type="PROSITE" id="PS51257">
    <property type="entry name" value="PROKAR_LIPOPROTEIN"/>
    <property type="match status" value="1"/>
</dbReference>
<evidence type="ECO:0000256" key="4">
    <source>
        <dbReference type="ARBA" id="ARBA00023136"/>
    </source>
</evidence>
<evidence type="ECO:0000259" key="7">
    <source>
        <dbReference type="Pfam" id="PF14322"/>
    </source>
</evidence>
<evidence type="ECO:0000313" key="9">
    <source>
        <dbReference type="Proteomes" id="UP000077667"/>
    </source>
</evidence>
<dbReference type="RefSeq" id="WP_067759797.1">
    <property type="nucleotide sequence ID" value="NZ_CP015772.1"/>
</dbReference>
<evidence type="ECO:0000256" key="2">
    <source>
        <dbReference type="ARBA" id="ARBA00006275"/>
    </source>
</evidence>
<keyword evidence="9" id="KW-1185">Reference proteome</keyword>
<dbReference type="InterPro" id="IPR011990">
    <property type="entry name" value="TPR-like_helical_dom_sf"/>
</dbReference>
<comment type="similarity">
    <text evidence="2">Belongs to the SusD family.</text>
</comment>
<sequence length="529" mass="58115">MKKLLYTTLSVIFSIFIFSCNKIIDIDPISNVGAGAFYKNYNEVNTALAGCYNGMQGPLYNEWMFTDLRSDNSLQGVPNTSSVDNIELNDLDMFTLNATHSDVYDYWLAAYKNIRAVNYVLGSLGVTFSNGQDNFGTATAQLNDDQKKQLAGEALIVRAYHYFNLVRLFGGVFLISEPEDPQTSKKVGRSSATDIYNFIMADLNTAQSILPRISYSQIAATDLGRVNIWSAKALLAKVYLTLGRKADALMLLDDIITNSGYGLLPSYADVFSVSNEMNREIIFAVRYKAGGFNLGSPFANLFAPTGSGSAIVAGDGKGYNFPTTSIQAAFKTSTSSGSDARKDVTVAVYNTTKPYVKKFLSTVAVSYDAENDFPVIRFSDVLLMKAEAVGFDGPSGVAVGIINQVRQRAGAIDYTGTGDFSAGFYKYPSGGDSAINSASGFTKALLNERRLEFAFENQRFFDMQRLGDAVQMIKDHFAEEYDVFYSRISPKIPLETLQGNVTKDKLLLPIPQREIDTNNEIPIEQNTGY</sequence>
<organism evidence="8 9">
    <name type="scientific">Niabella ginsenosidivorans</name>
    <dbReference type="NCBI Taxonomy" id="1176587"/>
    <lineage>
        <taxon>Bacteria</taxon>
        <taxon>Pseudomonadati</taxon>
        <taxon>Bacteroidota</taxon>
        <taxon>Chitinophagia</taxon>
        <taxon>Chitinophagales</taxon>
        <taxon>Chitinophagaceae</taxon>
        <taxon>Niabella</taxon>
    </lineage>
</organism>
<dbReference type="SUPFAM" id="SSF48452">
    <property type="entry name" value="TPR-like"/>
    <property type="match status" value="1"/>
</dbReference>
<keyword evidence="3" id="KW-0732">Signal</keyword>
<dbReference type="CDD" id="cd08977">
    <property type="entry name" value="SusD"/>
    <property type="match status" value="1"/>
</dbReference>
<protein>
    <submittedName>
        <fullName evidence="8">Carbohydrate-binding protein SusD</fullName>
    </submittedName>
</protein>
<evidence type="ECO:0000256" key="3">
    <source>
        <dbReference type="ARBA" id="ARBA00022729"/>
    </source>
</evidence>
<dbReference type="Gene3D" id="1.25.40.390">
    <property type="match status" value="1"/>
</dbReference>